<evidence type="ECO:0000313" key="1">
    <source>
        <dbReference type="EMBL" id="EMS13401.1"/>
    </source>
</evidence>
<accession>M7W688</accession>
<protein>
    <submittedName>
        <fullName evidence="1">Uncharacterized protein</fullName>
    </submittedName>
</protein>
<reference evidence="1 2" key="1">
    <citation type="submission" date="2013-01" db="EMBL/GenBank/DDBJ databases">
        <authorList>
            <person name="Inman J."/>
            <person name="Zafar N."/>
            <person name="Lorenzi H."/>
            <person name="Caler E."/>
        </authorList>
    </citation>
    <scope>NUCLEOTIDE SEQUENCE [LARGE SCALE GENOMIC DNA]</scope>
    <source>
        <strain evidence="1 2">HM-3:IMSS</strain>
    </source>
</reference>
<dbReference type="AlphaFoldDB" id="M7W688"/>
<dbReference type="VEuPathDB" id="AmoebaDB:KM1_102020"/>
<evidence type="ECO:0000313" key="2">
    <source>
        <dbReference type="Proteomes" id="UP000030780"/>
    </source>
</evidence>
<sequence>MELEVNVMSSDRVIAGNRRVVKKYDFSEAIQKEIRRSNEERGKLVFKKVELREIHRVSTPTQIIFKKVEK</sequence>
<dbReference type="Proteomes" id="UP000030780">
    <property type="component" value="Unassembled WGS sequence"/>
</dbReference>
<proteinExistence type="predicted"/>
<dbReference type="EMBL" id="KB638213">
    <property type="protein sequence ID" value="EMS13401.1"/>
    <property type="molecule type" value="Genomic_DNA"/>
</dbReference>
<name>M7W688_ENTHI</name>
<gene>
    <name evidence="1" type="ORF">KM1_102020</name>
</gene>
<organism evidence="1 2">
    <name type="scientific">Entamoeba histolytica HM-3:IMSS</name>
    <dbReference type="NCBI Taxonomy" id="885315"/>
    <lineage>
        <taxon>Eukaryota</taxon>
        <taxon>Amoebozoa</taxon>
        <taxon>Evosea</taxon>
        <taxon>Archamoebae</taxon>
        <taxon>Mastigamoebida</taxon>
        <taxon>Entamoebidae</taxon>
        <taxon>Entamoeba</taxon>
    </lineage>
</organism>